<dbReference type="Gene3D" id="1.10.630.10">
    <property type="entry name" value="Cytochrome P450"/>
    <property type="match status" value="2"/>
</dbReference>
<evidence type="ECO:0000256" key="4">
    <source>
        <dbReference type="ARBA" id="ARBA00023004"/>
    </source>
</evidence>
<reference evidence="5 6" key="1">
    <citation type="submission" date="2015-09" db="EMBL/GenBank/DDBJ databases">
        <title>Host preference determinants of Valsa canker pathogens revealed by comparative genomics.</title>
        <authorList>
            <person name="Yin Z."/>
            <person name="Huang L."/>
        </authorList>
    </citation>
    <scope>NUCLEOTIDE SEQUENCE [LARGE SCALE GENOMIC DNA]</scope>
    <source>
        <strain evidence="5 6">YSFL</strain>
    </source>
</reference>
<keyword evidence="4" id="KW-0408">Iron</keyword>
<proteinExistence type="inferred from homology"/>
<dbReference type="InterPro" id="IPR001128">
    <property type="entry name" value="Cyt_P450"/>
</dbReference>
<dbReference type="InterPro" id="IPR036396">
    <property type="entry name" value="Cyt_P450_sf"/>
</dbReference>
<keyword evidence="3" id="KW-0479">Metal-binding</keyword>
<name>A0A423VQC1_CYTCH</name>
<dbReference type="OrthoDB" id="1470350at2759"/>
<evidence type="ECO:0000313" key="5">
    <source>
        <dbReference type="EMBL" id="ROV93123.1"/>
    </source>
</evidence>
<dbReference type="GO" id="GO:0016705">
    <property type="term" value="F:oxidoreductase activity, acting on paired donors, with incorporation or reduction of molecular oxygen"/>
    <property type="evidence" value="ECO:0007669"/>
    <property type="project" value="InterPro"/>
</dbReference>
<dbReference type="InterPro" id="IPR050529">
    <property type="entry name" value="CYP450_sterol_14alpha_dmase"/>
</dbReference>
<evidence type="ECO:0000256" key="1">
    <source>
        <dbReference type="ARBA" id="ARBA00010617"/>
    </source>
</evidence>
<dbReference type="SUPFAM" id="SSF48264">
    <property type="entry name" value="Cytochrome P450"/>
    <property type="match status" value="2"/>
</dbReference>
<evidence type="ECO:0000256" key="3">
    <source>
        <dbReference type="ARBA" id="ARBA00022723"/>
    </source>
</evidence>
<evidence type="ECO:0000256" key="2">
    <source>
        <dbReference type="ARBA" id="ARBA00022617"/>
    </source>
</evidence>
<keyword evidence="2" id="KW-0349">Heme</keyword>
<sequence length="306" mass="34975">MALIRTYSTLPDTAQGCVPYFVAATVLYPSWRLWRFTIEPALNPTAPKPFPYLLPFLGHVVPMSNNSSKVFTRGREYFGDTREVFSLTVMGEDMYIVTSPTDVLSVYRETKKLDFDGFVKEIMKDFGCTEDTVTKMFDADFLEKINDMLRWDRISGQSVKTFTENSKTVSLWKWCGEVLVHAATKTFFGEAIYRVAPYVVSDFFTFDDNVDQFDPRRFLNDKSLLRSTSWRSFGGASTHCPGRFLARREVYMFVAIVLFRFDIKVVPAPREETPRFPRVDEAIPAGGLLPPVAGDDVFVEVRCARV</sequence>
<dbReference type="STRING" id="252740.A0A423VQC1"/>
<dbReference type="EMBL" id="LJZO01000034">
    <property type="protein sequence ID" value="ROV93123.1"/>
    <property type="molecule type" value="Genomic_DNA"/>
</dbReference>
<comment type="similarity">
    <text evidence="1">Belongs to the cytochrome P450 family.</text>
</comment>
<dbReference type="Proteomes" id="UP000284375">
    <property type="component" value="Unassembled WGS sequence"/>
</dbReference>
<dbReference type="Pfam" id="PF00067">
    <property type="entry name" value="p450"/>
    <property type="match status" value="1"/>
</dbReference>
<dbReference type="AlphaFoldDB" id="A0A423VQC1"/>
<dbReference type="PANTHER" id="PTHR24304:SF2">
    <property type="entry name" value="24-HYDROXYCHOLESTEROL 7-ALPHA-HYDROXYLASE"/>
    <property type="match status" value="1"/>
</dbReference>
<evidence type="ECO:0000313" key="6">
    <source>
        <dbReference type="Proteomes" id="UP000284375"/>
    </source>
</evidence>
<gene>
    <name evidence="5" type="ORF">VSDG_07346</name>
</gene>
<organism evidence="5 6">
    <name type="scientific">Cytospora chrysosperma</name>
    <name type="common">Cytospora canker fungus</name>
    <name type="synonym">Sphaeria chrysosperma</name>
    <dbReference type="NCBI Taxonomy" id="252740"/>
    <lineage>
        <taxon>Eukaryota</taxon>
        <taxon>Fungi</taxon>
        <taxon>Dikarya</taxon>
        <taxon>Ascomycota</taxon>
        <taxon>Pezizomycotina</taxon>
        <taxon>Sordariomycetes</taxon>
        <taxon>Sordariomycetidae</taxon>
        <taxon>Diaporthales</taxon>
        <taxon>Cytosporaceae</taxon>
        <taxon>Cytospora</taxon>
    </lineage>
</organism>
<dbReference type="GO" id="GO:0008395">
    <property type="term" value="F:steroid hydroxylase activity"/>
    <property type="evidence" value="ECO:0007669"/>
    <property type="project" value="TreeGrafter"/>
</dbReference>
<dbReference type="GO" id="GO:0020037">
    <property type="term" value="F:heme binding"/>
    <property type="evidence" value="ECO:0007669"/>
    <property type="project" value="InterPro"/>
</dbReference>
<comment type="caution">
    <text evidence="5">The sequence shown here is derived from an EMBL/GenBank/DDBJ whole genome shotgun (WGS) entry which is preliminary data.</text>
</comment>
<dbReference type="GO" id="GO:0005506">
    <property type="term" value="F:iron ion binding"/>
    <property type="evidence" value="ECO:0007669"/>
    <property type="project" value="InterPro"/>
</dbReference>
<keyword evidence="6" id="KW-1185">Reference proteome</keyword>
<protein>
    <recommendedName>
        <fullName evidence="7">Cytochrome P450</fullName>
    </recommendedName>
</protein>
<evidence type="ECO:0008006" key="7">
    <source>
        <dbReference type="Google" id="ProtNLM"/>
    </source>
</evidence>
<accession>A0A423VQC1</accession>
<dbReference type="PANTHER" id="PTHR24304">
    <property type="entry name" value="CYTOCHROME P450 FAMILY 7"/>
    <property type="match status" value="1"/>
</dbReference>